<name>A0A6J7FPN3_9ZZZZ</name>
<proteinExistence type="inferred from homology"/>
<dbReference type="InterPro" id="IPR016181">
    <property type="entry name" value="Acyl_CoA_acyltransferase"/>
</dbReference>
<protein>
    <submittedName>
        <fullName evidence="4">Unannotated protein</fullName>
    </submittedName>
</protein>
<sequence>MTSWHDTPVELGPSIWNFPPSTEWPQQDIVGRGADLEPATLIQAYRTGVFPMSSANDFPFLSKPAMGWWSPMMRGILPLDQLRITRSMRSSASKYSIRIDTCFERVIRGCAVPNREGGWITTDIIDAYLTLHELGWAHSFETFDENGVLIGGLYGVRVNGLFAGESMFHLQRDASKIALMHLVATMRNSAMSLLDVQWLTPHLETLGATEIPRDDYLHRLDEAVNP</sequence>
<dbReference type="Gene3D" id="3.40.630.70">
    <property type="entry name" value="Leucyl/phenylalanyl-tRNA-protein transferase, C-terminal domain"/>
    <property type="match status" value="1"/>
</dbReference>
<dbReference type="GO" id="GO:0005737">
    <property type="term" value="C:cytoplasm"/>
    <property type="evidence" value="ECO:0007669"/>
    <property type="project" value="TreeGrafter"/>
</dbReference>
<dbReference type="InterPro" id="IPR042203">
    <property type="entry name" value="Leu/Phe-tRNA_Trfase_C"/>
</dbReference>
<evidence type="ECO:0000256" key="2">
    <source>
        <dbReference type="ARBA" id="ARBA00022679"/>
    </source>
</evidence>
<accession>A0A6J7FPN3</accession>
<dbReference type="AlphaFoldDB" id="A0A6J7FPN3"/>
<dbReference type="HAMAP" id="MF_00688">
    <property type="entry name" value="Leu_Phe_trans"/>
    <property type="match status" value="1"/>
</dbReference>
<dbReference type="Pfam" id="PF03588">
    <property type="entry name" value="Leu_Phe_trans"/>
    <property type="match status" value="1"/>
</dbReference>
<evidence type="ECO:0000313" key="4">
    <source>
        <dbReference type="EMBL" id="CAB4897526.1"/>
    </source>
</evidence>
<keyword evidence="1" id="KW-0963">Cytoplasm</keyword>
<dbReference type="EMBL" id="CAFBMJ010000023">
    <property type="protein sequence ID" value="CAB4897526.1"/>
    <property type="molecule type" value="Genomic_DNA"/>
</dbReference>
<gene>
    <name evidence="4" type="ORF">UFOPK3573_00468</name>
    <name evidence="5" type="ORF">UFOPK3879_00926</name>
</gene>
<dbReference type="EMBL" id="CAFBNR010000041">
    <property type="protein sequence ID" value="CAB4964534.1"/>
    <property type="molecule type" value="Genomic_DNA"/>
</dbReference>
<dbReference type="InterPro" id="IPR004616">
    <property type="entry name" value="Leu/Phe-tRNA_Trfase"/>
</dbReference>
<dbReference type="PANTHER" id="PTHR30098">
    <property type="entry name" value="LEUCYL/PHENYLALANYL-TRNA--PROTEIN TRANSFERASE"/>
    <property type="match status" value="1"/>
</dbReference>
<dbReference type="GO" id="GO:0008914">
    <property type="term" value="F:leucyl-tRNA--protein transferase activity"/>
    <property type="evidence" value="ECO:0007669"/>
    <property type="project" value="InterPro"/>
</dbReference>
<organism evidence="4">
    <name type="scientific">freshwater metagenome</name>
    <dbReference type="NCBI Taxonomy" id="449393"/>
    <lineage>
        <taxon>unclassified sequences</taxon>
        <taxon>metagenomes</taxon>
        <taxon>ecological metagenomes</taxon>
    </lineage>
</organism>
<dbReference type="NCBIfam" id="TIGR00667">
    <property type="entry name" value="aat"/>
    <property type="match status" value="1"/>
</dbReference>
<dbReference type="GO" id="GO:0030163">
    <property type="term" value="P:protein catabolic process"/>
    <property type="evidence" value="ECO:0007669"/>
    <property type="project" value="InterPro"/>
</dbReference>
<reference evidence="4" key="1">
    <citation type="submission" date="2020-05" db="EMBL/GenBank/DDBJ databases">
        <authorList>
            <person name="Chiriac C."/>
            <person name="Salcher M."/>
            <person name="Ghai R."/>
            <person name="Kavagutti S V."/>
        </authorList>
    </citation>
    <scope>NUCLEOTIDE SEQUENCE</scope>
</reference>
<evidence type="ECO:0000256" key="3">
    <source>
        <dbReference type="ARBA" id="ARBA00023315"/>
    </source>
</evidence>
<evidence type="ECO:0000313" key="5">
    <source>
        <dbReference type="EMBL" id="CAB4964534.1"/>
    </source>
</evidence>
<dbReference type="PANTHER" id="PTHR30098:SF2">
    <property type="entry name" value="LEUCYL_PHENYLALANYL-TRNA--PROTEIN TRANSFERASE"/>
    <property type="match status" value="1"/>
</dbReference>
<keyword evidence="3" id="KW-0012">Acyltransferase</keyword>
<dbReference type="SUPFAM" id="SSF55729">
    <property type="entry name" value="Acyl-CoA N-acyltransferases (Nat)"/>
    <property type="match status" value="1"/>
</dbReference>
<evidence type="ECO:0000256" key="1">
    <source>
        <dbReference type="ARBA" id="ARBA00022490"/>
    </source>
</evidence>
<dbReference type="InterPro" id="IPR042221">
    <property type="entry name" value="Leu/Phe-tRNA_Trfase_N"/>
</dbReference>
<keyword evidence="2" id="KW-0808">Transferase</keyword>
<dbReference type="Gene3D" id="3.30.70.3550">
    <property type="entry name" value="Leucyl/phenylalanyl-tRNA-protein transferase, N-terminal domain"/>
    <property type="match status" value="1"/>
</dbReference>